<dbReference type="GO" id="GO:0006629">
    <property type="term" value="P:lipid metabolic process"/>
    <property type="evidence" value="ECO:0007669"/>
    <property type="project" value="InterPro"/>
</dbReference>
<evidence type="ECO:0000313" key="4">
    <source>
        <dbReference type="Proteomes" id="UP000019402"/>
    </source>
</evidence>
<dbReference type="InterPro" id="IPR012171">
    <property type="entry name" value="Fatty_acid_desaturase"/>
</dbReference>
<dbReference type="RefSeq" id="WP_027473708.1">
    <property type="nucleotide sequence ID" value="NZ_BAMD01000001.1"/>
</dbReference>
<reference evidence="3 4" key="1">
    <citation type="journal article" date="2014" name="Genome Announc.">
        <title>Draft Genome Sequence of Cytophaga fermentans JCM 21142T, a Facultative Anaerobe Isolated from Marine Mud.</title>
        <authorList>
            <person name="Starns D."/>
            <person name="Oshima K."/>
            <person name="Suda W."/>
            <person name="Iino T."/>
            <person name="Yuki M."/>
            <person name="Inoue J."/>
            <person name="Kitamura K."/>
            <person name="Iida T."/>
            <person name="Darby A."/>
            <person name="Hattori M."/>
            <person name="Ohkuma M."/>
        </authorList>
    </citation>
    <scope>NUCLEOTIDE SEQUENCE [LARGE SCALE GENOMIC DNA]</scope>
    <source>
        <strain evidence="3 4">JCM 21142</strain>
    </source>
</reference>
<evidence type="ECO:0000256" key="1">
    <source>
        <dbReference type="SAM" id="Phobius"/>
    </source>
</evidence>
<evidence type="ECO:0000259" key="2">
    <source>
        <dbReference type="Pfam" id="PF00487"/>
    </source>
</evidence>
<feature type="transmembrane region" description="Helical" evidence="1">
    <location>
        <begin position="30"/>
        <end position="50"/>
    </location>
</feature>
<feature type="transmembrane region" description="Helical" evidence="1">
    <location>
        <begin position="158"/>
        <end position="177"/>
    </location>
</feature>
<dbReference type="InterPro" id="IPR005804">
    <property type="entry name" value="FA_desaturase_dom"/>
</dbReference>
<proteinExistence type="predicted"/>
<keyword evidence="1" id="KW-0472">Membrane</keyword>
<dbReference type="STRING" id="869213.GCA_000517085_04502"/>
<dbReference type="CDD" id="cd03507">
    <property type="entry name" value="Delta12-FADS-like"/>
    <property type="match status" value="1"/>
</dbReference>
<keyword evidence="1" id="KW-1133">Transmembrane helix</keyword>
<keyword evidence="4" id="KW-1185">Reference proteome</keyword>
<organism evidence="3 4">
    <name type="scientific">Saccharicrinis fermentans DSM 9555 = JCM 21142</name>
    <dbReference type="NCBI Taxonomy" id="869213"/>
    <lineage>
        <taxon>Bacteria</taxon>
        <taxon>Pseudomonadati</taxon>
        <taxon>Bacteroidota</taxon>
        <taxon>Bacteroidia</taxon>
        <taxon>Marinilabiliales</taxon>
        <taxon>Marinilabiliaceae</taxon>
        <taxon>Saccharicrinis</taxon>
    </lineage>
</organism>
<sequence>MKDQQHKNENSLPAWIEIIKKYNKPKLSKSIFQLVTSVVPYLALWVLMVYSLSISYWLTLGLSIIASGFLIRTFIVFHDCVHGAFFRKKKHNEIVGVMLGIFTFTPFHRWRNDHLIHHNTVGNLDKRGIGDVLTLTVDEYLNRSKWGRFRYRVYRHPVFLFGIAPLLHFTLGFRLTLKRLKKGINRKIHFTNIAIVLLVLGMIWLIGWKAFLLIQLPILFIATSHGIWLFYVQHQFEDVIWAEKEKWDYKTMALEGSSYFKLPILLQWFTGNIGFHHIHHLSPIIPNYNLPKCHKENDLFRQIKPITFFTALKSLNLRLWDEERQRLINFRELKMIKKTAYS</sequence>
<feature type="transmembrane region" description="Helical" evidence="1">
    <location>
        <begin position="189"/>
        <end position="206"/>
    </location>
</feature>
<accession>W7XU05</accession>
<dbReference type="PANTHER" id="PTHR19353">
    <property type="entry name" value="FATTY ACID DESATURASE 2"/>
    <property type="match status" value="1"/>
</dbReference>
<feature type="transmembrane region" description="Helical" evidence="1">
    <location>
        <begin position="212"/>
        <end position="231"/>
    </location>
</feature>
<name>W7XU05_9BACT</name>
<dbReference type="EMBL" id="BAMD01000001">
    <property type="protein sequence ID" value="GAF01495.1"/>
    <property type="molecule type" value="Genomic_DNA"/>
</dbReference>
<dbReference type="Proteomes" id="UP000019402">
    <property type="component" value="Unassembled WGS sequence"/>
</dbReference>
<dbReference type="PANTHER" id="PTHR19353:SF73">
    <property type="entry name" value="FATTY ACID DESATURASE"/>
    <property type="match status" value="1"/>
</dbReference>
<dbReference type="OrthoDB" id="9769653at2"/>
<protein>
    <submittedName>
        <fullName evidence="3">Fatty acid desaturase</fullName>
    </submittedName>
</protein>
<dbReference type="AlphaFoldDB" id="W7XU05"/>
<dbReference type="GO" id="GO:0016020">
    <property type="term" value="C:membrane"/>
    <property type="evidence" value="ECO:0007669"/>
    <property type="project" value="TreeGrafter"/>
</dbReference>
<gene>
    <name evidence="3" type="ORF">JCM21142_103</name>
</gene>
<feature type="domain" description="Fatty acid desaturase" evidence="2">
    <location>
        <begin position="57"/>
        <end position="296"/>
    </location>
</feature>
<keyword evidence="1" id="KW-0812">Transmembrane</keyword>
<evidence type="ECO:0000313" key="3">
    <source>
        <dbReference type="EMBL" id="GAF01495.1"/>
    </source>
</evidence>
<comment type="caution">
    <text evidence="3">The sequence shown here is derived from an EMBL/GenBank/DDBJ whole genome shotgun (WGS) entry which is preliminary data.</text>
</comment>
<dbReference type="Pfam" id="PF00487">
    <property type="entry name" value="FA_desaturase"/>
    <property type="match status" value="1"/>
</dbReference>
<feature type="transmembrane region" description="Helical" evidence="1">
    <location>
        <begin position="56"/>
        <end position="81"/>
    </location>
</feature>
<feature type="transmembrane region" description="Helical" evidence="1">
    <location>
        <begin position="93"/>
        <end position="110"/>
    </location>
</feature>
<dbReference type="GO" id="GO:0016717">
    <property type="term" value="F:oxidoreductase activity, acting on paired donors, with oxidation of a pair of donors resulting in the reduction of molecular oxygen to two molecules of water"/>
    <property type="evidence" value="ECO:0007669"/>
    <property type="project" value="TreeGrafter"/>
</dbReference>
<dbReference type="eggNOG" id="COG3239">
    <property type="taxonomic scope" value="Bacteria"/>
</dbReference>